<keyword evidence="2" id="KW-1185">Reference proteome</keyword>
<organism evidence="2 3">
    <name type="scientific">Cottoperca gobio</name>
    <name type="common">Frogmouth</name>
    <name type="synonym">Aphritis gobio</name>
    <dbReference type="NCBI Taxonomy" id="56716"/>
    <lineage>
        <taxon>Eukaryota</taxon>
        <taxon>Metazoa</taxon>
        <taxon>Chordata</taxon>
        <taxon>Craniata</taxon>
        <taxon>Vertebrata</taxon>
        <taxon>Euteleostomi</taxon>
        <taxon>Actinopterygii</taxon>
        <taxon>Neopterygii</taxon>
        <taxon>Teleostei</taxon>
        <taxon>Neoteleostei</taxon>
        <taxon>Acanthomorphata</taxon>
        <taxon>Eupercaria</taxon>
        <taxon>Perciformes</taxon>
        <taxon>Notothenioidei</taxon>
        <taxon>Bovichtidae</taxon>
        <taxon>Cottoperca</taxon>
    </lineage>
</organism>
<proteinExistence type="predicted"/>
<feature type="domain" description="Rho-GAP" evidence="1">
    <location>
        <begin position="1"/>
        <end position="46"/>
    </location>
</feature>
<dbReference type="PROSITE" id="PS50238">
    <property type="entry name" value="RHOGAP"/>
    <property type="match status" value="1"/>
</dbReference>
<protein>
    <submittedName>
        <fullName evidence="3">Uncharacterized protein LOC115003985 isoform X1</fullName>
    </submittedName>
</protein>
<dbReference type="OrthoDB" id="9922675at2759"/>
<evidence type="ECO:0000313" key="3">
    <source>
        <dbReference type="RefSeq" id="XP_029281790.1"/>
    </source>
</evidence>
<dbReference type="Gene3D" id="1.10.555.10">
    <property type="entry name" value="Rho GTPase activation protein"/>
    <property type="match status" value="1"/>
</dbReference>
<reference evidence="3" key="1">
    <citation type="submission" date="2025-08" db="UniProtKB">
        <authorList>
            <consortium name="RefSeq"/>
        </authorList>
    </citation>
    <scope>IDENTIFICATION</scope>
</reference>
<sequence length="201" mass="22491">MTSSNIATVFAPCLLPPPNKAEMSEGRLKLRVLVLQTFIDNPDLFGAIPKDVIDSMEFLINFPHLKAAKGGHRKRHSLKVKTVPWIQARPKVKLGVSEQSQESPSRARPTLRRSLGLETFPNVLLFRTCMPYAEHSFRPAPALLDSHSPVDKEACKTPQEGLKRDVVHFSRFTRGHDADGSPVLTGVGKLQLTPWRRRISL</sequence>
<dbReference type="AlphaFoldDB" id="A0A6J2P8G7"/>
<evidence type="ECO:0000313" key="2">
    <source>
        <dbReference type="Proteomes" id="UP000504630"/>
    </source>
</evidence>
<dbReference type="Proteomes" id="UP000504630">
    <property type="component" value="Chromosome 24"/>
</dbReference>
<dbReference type="KEGG" id="cgob:115003985"/>
<evidence type="ECO:0000259" key="1">
    <source>
        <dbReference type="PROSITE" id="PS50238"/>
    </source>
</evidence>
<dbReference type="InterPro" id="IPR008936">
    <property type="entry name" value="Rho_GTPase_activation_prot"/>
</dbReference>
<dbReference type="GO" id="GO:0007165">
    <property type="term" value="P:signal transduction"/>
    <property type="evidence" value="ECO:0007669"/>
    <property type="project" value="InterPro"/>
</dbReference>
<accession>A0A6J2P8G7</accession>
<dbReference type="RefSeq" id="XP_029281790.1">
    <property type="nucleotide sequence ID" value="XM_029425930.1"/>
</dbReference>
<dbReference type="GeneID" id="115003985"/>
<gene>
    <name evidence="3" type="primary">LOC115003985</name>
</gene>
<dbReference type="SUPFAM" id="SSF48350">
    <property type="entry name" value="GTPase activation domain, GAP"/>
    <property type="match status" value="1"/>
</dbReference>
<dbReference type="InParanoid" id="A0A6J2P8G7"/>
<dbReference type="InterPro" id="IPR000198">
    <property type="entry name" value="RhoGAP_dom"/>
</dbReference>
<name>A0A6J2P8G7_COTGO</name>